<dbReference type="SUPFAM" id="SSF52833">
    <property type="entry name" value="Thioredoxin-like"/>
    <property type="match status" value="1"/>
</dbReference>
<sequence>MSIFASDFTPASVSLVKEKIASGEKFILFIGRPTCPYCQRFEPKLSNVACSSNFNIFYVNSENEEELEEIQGLRNRYGIATVPALFVSENGSVKVVCDSSLSEEDILDFIS</sequence>
<reference evidence="1 2" key="1">
    <citation type="submission" date="2023-06" db="EMBL/GenBank/DDBJ databases">
        <title>A potential novel species of Streptococcus isolated from human milk sample.</title>
        <authorList>
            <person name="Nguyen H.V."/>
            <person name="Trinh A.T.V."/>
            <person name="Hoang A.T.L."/>
            <person name="Bui L.N.H."/>
            <person name="Tran Q.T.L."/>
            <person name="Trinh T."/>
        </authorList>
    </citation>
    <scope>NUCLEOTIDE SEQUENCE [LARGE SCALE GENOMIC DNA]</scope>
    <source>
        <strain evidence="1 2">VTCC 12812</strain>
    </source>
</reference>
<dbReference type="Proteomes" id="UP001529255">
    <property type="component" value="Unassembled WGS sequence"/>
</dbReference>
<keyword evidence="2" id="KW-1185">Reference proteome</keyword>
<comment type="caution">
    <text evidence="1">The sequence shown here is derived from an EMBL/GenBank/DDBJ whole genome shotgun (WGS) entry which is preliminary data.</text>
</comment>
<dbReference type="Pfam" id="PF20207">
    <property type="entry name" value="DUF6568"/>
    <property type="match status" value="1"/>
</dbReference>
<accession>A0ABT7LWV7</accession>
<protein>
    <submittedName>
        <fullName evidence="1">Conjugal transfer protein TraF</fullName>
    </submittedName>
</protein>
<dbReference type="PROSITE" id="PS51354">
    <property type="entry name" value="GLUTAREDOXIN_2"/>
    <property type="match status" value="1"/>
</dbReference>
<organism evidence="1 2">
    <name type="scientific">Streptococcus raffinosi</name>
    <dbReference type="NCBI Taxonomy" id="3053355"/>
    <lineage>
        <taxon>Bacteria</taxon>
        <taxon>Bacillati</taxon>
        <taxon>Bacillota</taxon>
        <taxon>Bacilli</taxon>
        <taxon>Lactobacillales</taxon>
        <taxon>Streptococcaceae</taxon>
        <taxon>Streptococcus</taxon>
    </lineage>
</organism>
<dbReference type="InterPro" id="IPR036249">
    <property type="entry name" value="Thioredoxin-like_sf"/>
</dbReference>
<dbReference type="InterPro" id="IPR046698">
    <property type="entry name" value="PedC-like"/>
</dbReference>
<dbReference type="CDD" id="cd02947">
    <property type="entry name" value="TRX_family"/>
    <property type="match status" value="1"/>
</dbReference>
<dbReference type="RefSeq" id="WP_285956392.1">
    <property type="nucleotide sequence ID" value="NZ_JASUZV010000021.1"/>
</dbReference>
<proteinExistence type="predicted"/>
<name>A0ABT7LWV7_9STRE</name>
<dbReference type="Gene3D" id="3.40.30.10">
    <property type="entry name" value="Glutaredoxin"/>
    <property type="match status" value="1"/>
</dbReference>
<gene>
    <name evidence="1" type="primary">traF</name>
    <name evidence="1" type="ORF">QRD39_10050</name>
</gene>
<dbReference type="EMBL" id="JASUZV010000021">
    <property type="protein sequence ID" value="MDL5044423.1"/>
    <property type="molecule type" value="Genomic_DNA"/>
</dbReference>
<evidence type="ECO:0000313" key="2">
    <source>
        <dbReference type="Proteomes" id="UP001529255"/>
    </source>
</evidence>
<evidence type="ECO:0000313" key="1">
    <source>
        <dbReference type="EMBL" id="MDL5044423.1"/>
    </source>
</evidence>